<reference evidence="3 4" key="1">
    <citation type="submission" date="2012-08" db="EMBL/GenBank/DDBJ databases">
        <title>Oryza genome evolution.</title>
        <authorList>
            <person name="Wing R.A."/>
        </authorList>
    </citation>
    <scope>NUCLEOTIDE SEQUENCE</scope>
</reference>
<dbReference type="AlphaFoldDB" id="A0A0D9VY28"/>
<keyword evidence="2" id="KW-1133">Transmembrane helix</keyword>
<protein>
    <submittedName>
        <fullName evidence="3">Uncharacterized protein</fullName>
    </submittedName>
</protein>
<dbReference type="eggNOG" id="ENOG502RZ44">
    <property type="taxonomic scope" value="Eukaryota"/>
</dbReference>
<feature type="region of interest" description="Disordered" evidence="1">
    <location>
        <begin position="1"/>
        <end position="95"/>
    </location>
</feature>
<evidence type="ECO:0000313" key="3">
    <source>
        <dbReference type="EnsemblPlants" id="LPERR03G26190.1"/>
    </source>
</evidence>
<evidence type="ECO:0000256" key="1">
    <source>
        <dbReference type="SAM" id="MobiDB-lite"/>
    </source>
</evidence>
<keyword evidence="2" id="KW-0812">Transmembrane</keyword>
<evidence type="ECO:0000313" key="4">
    <source>
        <dbReference type="Proteomes" id="UP000032180"/>
    </source>
</evidence>
<keyword evidence="2" id="KW-0472">Membrane</keyword>
<feature type="compositionally biased region" description="Low complexity" evidence="1">
    <location>
        <begin position="19"/>
        <end position="44"/>
    </location>
</feature>
<dbReference type="Gramene" id="LPERR03G26190.1">
    <property type="protein sequence ID" value="LPERR03G26190.1"/>
    <property type="gene ID" value="LPERR03G26190"/>
</dbReference>
<name>A0A0D9VY28_9ORYZ</name>
<accession>A0A0D9VY28</accession>
<sequence length="198" mass="21244">MSLLTSPTPFGAAVRRRSPPTSTTASAATGLLLPQGSRAAALHVAHARRGGVSSRTQRRLEERGKKRQGGGSVTAPAPPDMDEDAAGEGVDWEGEPLGFEVSTTPMPELPDPEKPDFWEGPQWDALGFFVQYMWAFGVFFGLVACGFAVATYNEGATDFRETPSYKESVQMQEFPEESESSGSDVFEGNPTEVAPALE</sequence>
<feature type="transmembrane region" description="Helical" evidence="2">
    <location>
        <begin position="132"/>
        <end position="152"/>
    </location>
</feature>
<proteinExistence type="predicted"/>
<reference evidence="4" key="2">
    <citation type="submission" date="2013-12" db="EMBL/GenBank/DDBJ databases">
        <authorList>
            <person name="Yu Y."/>
            <person name="Lee S."/>
            <person name="de Baynast K."/>
            <person name="Wissotski M."/>
            <person name="Liu L."/>
            <person name="Talag J."/>
            <person name="Goicoechea J."/>
            <person name="Angelova A."/>
            <person name="Jetty R."/>
            <person name="Kudrna D."/>
            <person name="Golser W."/>
            <person name="Rivera L."/>
            <person name="Zhang J."/>
            <person name="Wing R."/>
        </authorList>
    </citation>
    <scope>NUCLEOTIDE SEQUENCE</scope>
</reference>
<dbReference type="STRING" id="77586.A0A0D9VY28"/>
<feature type="compositionally biased region" description="Acidic residues" evidence="1">
    <location>
        <begin position="80"/>
        <end position="94"/>
    </location>
</feature>
<reference evidence="3" key="3">
    <citation type="submission" date="2015-04" db="UniProtKB">
        <authorList>
            <consortium name="EnsemblPlants"/>
        </authorList>
    </citation>
    <scope>IDENTIFICATION</scope>
</reference>
<dbReference type="PANTHER" id="PTHR36004">
    <property type="entry name" value="AT-RICH INTERACTIVE DOMAIN PROTEIN"/>
    <property type="match status" value="1"/>
</dbReference>
<dbReference type="EnsemblPlants" id="LPERR03G26190.1">
    <property type="protein sequence ID" value="LPERR03G26190.1"/>
    <property type="gene ID" value="LPERR03G26190"/>
</dbReference>
<feature type="region of interest" description="Disordered" evidence="1">
    <location>
        <begin position="165"/>
        <end position="198"/>
    </location>
</feature>
<organism evidence="3 4">
    <name type="scientific">Leersia perrieri</name>
    <dbReference type="NCBI Taxonomy" id="77586"/>
    <lineage>
        <taxon>Eukaryota</taxon>
        <taxon>Viridiplantae</taxon>
        <taxon>Streptophyta</taxon>
        <taxon>Embryophyta</taxon>
        <taxon>Tracheophyta</taxon>
        <taxon>Spermatophyta</taxon>
        <taxon>Magnoliopsida</taxon>
        <taxon>Liliopsida</taxon>
        <taxon>Poales</taxon>
        <taxon>Poaceae</taxon>
        <taxon>BOP clade</taxon>
        <taxon>Oryzoideae</taxon>
        <taxon>Oryzeae</taxon>
        <taxon>Oryzinae</taxon>
        <taxon>Leersia</taxon>
    </lineage>
</organism>
<keyword evidence="4" id="KW-1185">Reference proteome</keyword>
<evidence type="ECO:0000256" key="2">
    <source>
        <dbReference type="SAM" id="Phobius"/>
    </source>
</evidence>
<dbReference type="Proteomes" id="UP000032180">
    <property type="component" value="Chromosome 3"/>
</dbReference>
<dbReference type="HOGENOM" id="CLU_118291_0_0_1"/>
<dbReference type="PANTHER" id="PTHR36004:SF1">
    <property type="entry name" value="AT-RICH INTERACTIVE DOMAIN PROTEIN"/>
    <property type="match status" value="1"/>
</dbReference>